<proteinExistence type="predicted"/>
<reference evidence="4 5" key="1">
    <citation type="journal article" date="2016" name="Antonie Van Leeuwenhoek">
        <title>Dongia soli sp. nov., isolated from soil from Dokdo, Korea.</title>
        <authorList>
            <person name="Kim D.U."/>
            <person name="Lee H."/>
            <person name="Kim H."/>
            <person name="Kim S.G."/>
            <person name="Ka J.O."/>
        </authorList>
    </citation>
    <scope>NUCLEOTIDE SEQUENCE [LARGE SCALE GENOMIC DNA]</scope>
    <source>
        <strain evidence="4 5">D78</strain>
    </source>
</reference>
<keyword evidence="1" id="KW-0472">Membrane</keyword>
<feature type="transmembrane region" description="Helical" evidence="1">
    <location>
        <begin position="7"/>
        <end position="28"/>
    </location>
</feature>
<dbReference type="InterPro" id="IPR058634">
    <property type="entry name" value="AaeA-lik-b-barrel"/>
</dbReference>
<dbReference type="InterPro" id="IPR050393">
    <property type="entry name" value="MFP_Efflux_Pump"/>
</dbReference>
<comment type="caution">
    <text evidence="4">The sequence shown here is derived from an EMBL/GenBank/DDBJ whole genome shotgun (WGS) entry which is preliminary data.</text>
</comment>
<protein>
    <submittedName>
        <fullName evidence="4">HlyD family secretion protein</fullName>
    </submittedName>
</protein>
<evidence type="ECO:0000313" key="5">
    <source>
        <dbReference type="Proteomes" id="UP001279642"/>
    </source>
</evidence>
<keyword evidence="1" id="KW-0812">Transmembrane</keyword>
<evidence type="ECO:0000313" key="4">
    <source>
        <dbReference type="EMBL" id="MDY0882787.1"/>
    </source>
</evidence>
<keyword evidence="1" id="KW-1133">Transmembrane helix</keyword>
<dbReference type="Pfam" id="PF25917">
    <property type="entry name" value="BSH_RND"/>
    <property type="match status" value="1"/>
</dbReference>
<feature type="domain" description="Multidrug resistance protein MdtA-like barrel-sandwich hybrid" evidence="2">
    <location>
        <begin position="46"/>
        <end position="186"/>
    </location>
</feature>
<dbReference type="SUPFAM" id="SSF111369">
    <property type="entry name" value="HlyD-like secretion proteins"/>
    <property type="match status" value="1"/>
</dbReference>
<gene>
    <name evidence="4" type="ORF">SMD27_08025</name>
</gene>
<dbReference type="PANTHER" id="PTHR30367:SF12">
    <property type="entry name" value="P-HYDROXYBENZOIC ACID EFFLUX PUMP SUBUNIT AAEA"/>
    <property type="match status" value="1"/>
</dbReference>
<dbReference type="Gene3D" id="2.40.50.100">
    <property type="match status" value="1"/>
</dbReference>
<evidence type="ECO:0000256" key="1">
    <source>
        <dbReference type="SAM" id="Phobius"/>
    </source>
</evidence>
<evidence type="ECO:0000259" key="2">
    <source>
        <dbReference type="Pfam" id="PF25917"/>
    </source>
</evidence>
<dbReference type="InterPro" id="IPR058625">
    <property type="entry name" value="MdtA-like_BSH"/>
</dbReference>
<feature type="domain" description="p-hydroxybenzoic acid efflux pump subunit AaeA-like beta-barrel" evidence="3">
    <location>
        <begin position="189"/>
        <end position="285"/>
    </location>
</feature>
<sequence length="325" mass="35084">MFIVSRLFRVTVTLAMLLVAGVLSLALWRHYMVSPWTRDGTVRADVVTIAPEVSGTVIDLKVADNQFVHKGDVLYVIDPVRFRLALAQAQATAESRKQNMQVLQMQSARRAKLTDLAASSEEKEHFRGGAAAAAADYNEALAEVDIAKVNLDRSVIRSPVNGYVTNLLLRRGDFATAGAATVSVVDSDSFWIAGYFEETKLSQIHLADKAQIKLMGFDGLIAGHVDSFARGITDKNGSSGNEGLANVDPVFTWVRLAQRFPVRIHIDQVPPGVELAMGMTCTISIGTAEKDLPGDMKDAAKSLLSYLTHFPATSTTSAMAASSAK</sequence>
<dbReference type="Pfam" id="PF25963">
    <property type="entry name" value="Beta-barrel_AAEA"/>
    <property type="match status" value="1"/>
</dbReference>
<dbReference type="RefSeq" id="WP_320507848.1">
    <property type="nucleotide sequence ID" value="NZ_JAXCLW010000002.1"/>
</dbReference>
<evidence type="ECO:0000259" key="3">
    <source>
        <dbReference type="Pfam" id="PF25963"/>
    </source>
</evidence>
<name>A0ABU5EA54_9PROT</name>
<dbReference type="Gene3D" id="2.40.30.170">
    <property type="match status" value="1"/>
</dbReference>
<accession>A0ABU5EA54</accession>
<dbReference type="EMBL" id="JAXCLW010000002">
    <property type="protein sequence ID" value="MDY0882787.1"/>
    <property type="molecule type" value="Genomic_DNA"/>
</dbReference>
<keyword evidence="5" id="KW-1185">Reference proteome</keyword>
<organism evidence="4 5">
    <name type="scientific">Dongia soli</name>
    <dbReference type="NCBI Taxonomy" id="600628"/>
    <lineage>
        <taxon>Bacteria</taxon>
        <taxon>Pseudomonadati</taxon>
        <taxon>Pseudomonadota</taxon>
        <taxon>Alphaproteobacteria</taxon>
        <taxon>Rhodospirillales</taxon>
        <taxon>Dongiaceae</taxon>
        <taxon>Dongia</taxon>
    </lineage>
</organism>
<dbReference type="Proteomes" id="UP001279642">
    <property type="component" value="Unassembled WGS sequence"/>
</dbReference>
<dbReference type="PANTHER" id="PTHR30367">
    <property type="entry name" value="P-HYDROXYBENZOIC ACID EFFLUX PUMP SUBUNIT AAEA-RELATED"/>
    <property type="match status" value="1"/>
</dbReference>